<dbReference type="GO" id="GO:0034506">
    <property type="term" value="C:chromosome, centromeric core domain"/>
    <property type="evidence" value="ECO:0007669"/>
    <property type="project" value="TreeGrafter"/>
</dbReference>
<organism evidence="4 5">
    <name type="scientific">Debaryomyces hansenii (strain ATCC 36239 / CBS 767 / BCRC 21394 / JCM 1990 / NBRC 0083 / IGC 2968)</name>
    <name type="common">Yeast</name>
    <name type="synonym">Torulaspora hansenii</name>
    <dbReference type="NCBI Taxonomy" id="284592"/>
    <lineage>
        <taxon>Eukaryota</taxon>
        <taxon>Fungi</taxon>
        <taxon>Dikarya</taxon>
        <taxon>Ascomycota</taxon>
        <taxon>Saccharomycotina</taxon>
        <taxon>Pichiomycetes</taxon>
        <taxon>Debaryomycetaceae</taxon>
        <taxon>Debaryomyces</taxon>
    </lineage>
</organism>
<accession>B5RSV6</accession>
<dbReference type="VEuPathDB" id="FungiDB:DEHA2A13486g"/>
<dbReference type="HOGENOM" id="CLU_060768_0_0_1"/>
<dbReference type="eggNOG" id="ENOG502RZY3">
    <property type="taxonomic scope" value="Eukaryota"/>
</dbReference>
<evidence type="ECO:0000259" key="3">
    <source>
        <dbReference type="Pfam" id="PF12539"/>
    </source>
</evidence>
<evidence type="ECO:0000256" key="2">
    <source>
        <dbReference type="SAM" id="MobiDB-lite"/>
    </source>
</evidence>
<dbReference type="GO" id="GO:1990644">
    <property type="term" value="F:microtubule site clamp"/>
    <property type="evidence" value="ECO:0007669"/>
    <property type="project" value="TreeGrafter"/>
</dbReference>
<dbReference type="Pfam" id="PF12539">
    <property type="entry name" value="Csm1"/>
    <property type="match status" value="1"/>
</dbReference>
<dbReference type="AlphaFoldDB" id="B5RSV6"/>
<feature type="compositionally biased region" description="Polar residues" evidence="2">
    <location>
        <begin position="17"/>
        <end position="40"/>
    </location>
</feature>
<feature type="domain" description="Monopolin complex subunit Csm1/Pcs1 C-terminal" evidence="3">
    <location>
        <begin position="166"/>
        <end position="276"/>
    </location>
</feature>
<dbReference type="FunCoup" id="B5RSV6">
    <property type="interactions" value="187"/>
</dbReference>
<dbReference type="GO" id="GO:0045144">
    <property type="term" value="P:meiotic sister chromatid segregation"/>
    <property type="evidence" value="ECO:0007669"/>
    <property type="project" value="TreeGrafter"/>
</dbReference>
<feature type="coiled-coil region" evidence="1">
    <location>
        <begin position="79"/>
        <end position="113"/>
    </location>
</feature>
<feature type="region of interest" description="Disordered" evidence="2">
    <location>
        <begin position="1"/>
        <end position="40"/>
    </location>
</feature>
<proteinExistence type="predicted"/>
<keyword evidence="1" id="KW-0175">Coiled coil</keyword>
<protein>
    <submittedName>
        <fullName evidence="4">DEHA2A13486p</fullName>
    </submittedName>
</protein>
<dbReference type="CDD" id="cd23787">
    <property type="entry name" value="RWD_CSM1"/>
    <property type="match status" value="1"/>
</dbReference>
<dbReference type="InterPro" id="IPR038608">
    <property type="entry name" value="Csm1/Pcs1_C_sf"/>
</dbReference>
<dbReference type="OrthoDB" id="2431049at2759"/>
<evidence type="ECO:0000313" key="5">
    <source>
        <dbReference type="Proteomes" id="UP000000599"/>
    </source>
</evidence>
<dbReference type="PANTHER" id="PTHR28006">
    <property type="entry name" value="MONOPOLIN COMPLEX SUBUNIT CSM1"/>
    <property type="match status" value="1"/>
</dbReference>
<dbReference type="InterPro" id="IPR020981">
    <property type="entry name" value="Csm1/Pcs1_C"/>
</dbReference>
<feature type="region of interest" description="Disordered" evidence="2">
    <location>
        <begin position="115"/>
        <end position="134"/>
    </location>
</feature>
<dbReference type="GO" id="GO:0072686">
    <property type="term" value="C:mitotic spindle"/>
    <property type="evidence" value="ECO:0007669"/>
    <property type="project" value="TreeGrafter"/>
</dbReference>
<evidence type="ECO:0000313" key="4">
    <source>
        <dbReference type="EMBL" id="CAR65412.1"/>
    </source>
</evidence>
<dbReference type="InterPro" id="IPR040349">
    <property type="entry name" value="Csm1/Pcs1"/>
</dbReference>
<dbReference type="PANTHER" id="PTHR28006:SF1">
    <property type="entry name" value="MONOPOLIN COMPLEX SUBUNIT CSM1"/>
    <property type="match status" value="1"/>
</dbReference>
<dbReference type="RefSeq" id="XP_002770036.1">
    <property type="nucleotide sequence ID" value="XM_002769990.1"/>
</dbReference>
<evidence type="ECO:0000256" key="1">
    <source>
        <dbReference type="SAM" id="Coils"/>
    </source>
</evidence>
<dbReference type="GO" id="GO:0051315">
    <property type="term" value="P:attachment of mitotic spindle microtubules to kinetochore"/>
    <property type="evidence" value="ECO:0007669"/>
    <property type="project" value="TreeGrafter"/>
</dbReference>
<keyword evidence="5" id="KW-1185">Reference proteome</keyword>
<dbReference type="GeneID" id="8998144"/>
<dbReference type="OMA" id="GLWFDTS"/>
<sequence length="295" mass="33625">MGRTRKTSGGADKKNENNGTLSESLTSTPVPSANTILSTNKSTNITEQDILSAQNNNDLMKIIHTLTNTKQDEIFTNYKKKSEVQLQQKNQLINDMQQELNNKQKIIDKLLEEKPDNGSLQTPMKKARSEPPNMYVSPIRRKKTAKQEQEVINQDQLSKELETIGITLDMLELLTGLRIINYEEDDAKFHFDLKQTSTNGSGTELTIDYRLIISKEFTSTAEINYVPTFLNELEDNDSESDDIDVDDETMDSKRNAKMLLDLLPDYFCDNLTFPYNTLSQFYTKMNRALNKGAKS</sequence>
<dbReference type="GO" id="GO:0033551">
    <property type="term" value="C:monopolin complex"/>
    <property type="evidence" value="ECO:0007669"/>
    <property type="project" value="InterPro"/>
</dbReference>
<dbReference type="KEGG" id="dha:DEHA2A13486g"/>
<dbReference type="GO" id="GO:0005730">
    <property type="term" value="C:nucleolus"/>
    <property type="evidence" value="ECO:0007669"/>
    <property type="project" value="TreeGrafter"/>
</dbReference>
<dbReference type="EMBL" id="CR382133">
    <property type="protein sequence ID" value="CAR65412.1"/>
    <property type="molecule type" value="Genomic_DNA"/>
</dbReference>
<gene>
    <name evidence="4" type="ordered locus">DEHA2A13486g</name>
</gene>
<name>B5RSV6_DEBHA</name>
<dbReference type="InParanoid" id="B5RSV6"/>
<reference evidence="4 5" key="1">
    <citation type="journal article" date="2004" name="Nature">
        <title>Genome evolution in yeasts.</title>
        <authorList>
            <consortium name="Genolevures"/>
            <person name="Dujon B."/>
            <person name="Sherman D."/>
            <person name="Fischer G."/>
            <person name="Durrens P."/>
            <person name="Casaregola S."/>
            <person name="Lafontaine I."/>
            <person name="de Montigny J."/>
            <person name="Marck C."/>
            <person name="Neuveglise C."/>
            <person name="Talla E."/>
            <person name="Goffard N."/>
            <person name="Frangeul L."/>
            <person name="Aigle M."/>
            <person name="Anthouard V."/>
            <person name="Babour A."/>
            <person name="Barbe V."/>
            <person name="Barnay S."/>
            <person name="Blanchin S."/>
            <person name="Beckerich J.M."/>
            <person name="Beyne E."/>
            <person name="Bleykasten C."/>
            <person name="Boisrame A."/>
            <person name="Boyer J."/>
            <person name="Cattolico L."/>
            <person name="Confanioleri F."/>
            <person name="de Daruvar A."/>
            <person name="Despons L."/>
            <person name="Fabre E."/>
            <person name="Fairhead C."/>
            <person name="Ferry-Dumazet H."/>
            <person name="Groppi A."/>
            <person name="Hantraye F."/>
            <person name="Hennequin C."/>
            <person name="Jauniaux N."/>
            <person name="Joyet P."/>
            <person name="Kachouri R."/>
            <person name="Kerrest A."/>
            <person name="Koszul R."/>
            <person name="Lemaire M."/>
            <person name="Lesur I."/>
            <person name="Ma L."/>
            <person name="Muller H."/>
            <person name="Nicaud J.M."/>
            <person name="Nikolski M."/>
            <person name="Oztas S."/>
            <person name="Ozier-Kalogeropoulos O."/>
            <person name="Pellenz S."/>
            <person name="Potier S."/>
            <person name="Richard G.F."/>
            <person name="Straub M.L."/>
            <person name="Suleau A."/>
            <person name="Swennene D."/>
            <person name="Tekaia F."/>
            <person name="Wesolowski-Louvel M."/>
            <person name="Westhof E."/>
            <person name="Wirth B."/>
            <person name="Zeniou-Meyer M."/>
            <person name="Zivanovic I."/>
            <person name="Bolotin-Fukuhara M."/>
            <person name="Thierry A."/>
            <person name="Bouchier C."/>
            <person name="Caudron B."/>
            <person name="Scarpelli C."/>
            <person name="Gaillardin C."/>
            <person name="Weissenbach J."/>
            <person name="Wincker P."/>
            <person name="Souciet J.L."/>
        </authorList>
    </citation>
    <scope>NUCLEOTIDE SEQUENCE [LARGE SCALE GENOMIC DNA]</scope>
    <source>
        <strain evidence="5">ATCC 36239 / CBS 767 / BCRC 21394 / JCM 1990 / NBRC 0083 / IGC 2968</strain>
    </source>
</reference>
<dbReference type="Proteomes" id="UP000000599">
    <property type="component" value="Chromosome A"/>
</dbReference>
<dbReference type="Gene3D" id="3.90.1150.80">
    <property type="match status" value="1"/>
</dbReference>